<evidence type="ECO:0000313" key="2">
    <source>
        <dbReference type="Proteomes" id="UP000516437"/>
    </source>
</evidence>
<dbReference type="AlphaFoldDB" id="A0A6A1W001"/>
<comment type="caution">
    <text evidence="1">The sequence shown here is derived from an EMBL/GenBank/DDBJ whole genome shotgun (WGS) entry which is preliminary data.</text>
</comment>
<keyword evidence="2" id="KW-1185">Reference proteome</keyword>
<evidence type="ECO:0000313" key="1">
    <source>
        <dbReference type="EMBL" id="KAB1218542.1"/>
    </source>
</evidence>
<gene>
    <name evidence="1" type="ORF">CJ030_MR3G026422</name>
</gene>
<dbReference type="Proteomes" id="UP000516437">
    <property type="component" value="Chromosome 3"/>
</dbReference>
<name>A0A6A1W001_9ROSI</name>
<organism evidence="1 2">
    <name type="scientific">Morella rubra</name>
    <name type="common">Chinese bayberry</name>
    <dbReference type="NCBI Taxonomy" id="262757"/>
    <lineage>
        <taxon>Eukaryota</taxon>
        <taxon>Viridiplantae</taxon>
        <taxon>Streptophyta</taxon>
        <taxon>Embryophyta</taxon>
        <taxon>Tracheophyta</taxon>
        <taxon>Spermatophyta</taxon>
        <taxon>Magnoliopsida</taxon>
        <taxon>eudicotyledons</taxon>
        <taxon>Gunneridae</taxon>
        <taxon>Pentapetalae</taxon>
        <taxon>rosids</taxon>
        <taxon>fabids</taxon>
        <taxon>Fagales</taxon>
        <taxon>Myricaceae</taxon>
        <taxon>Morella</taxon>
    </lineage>
</organism>
<dbReference type="EMBL" id="RXIC02000021">
    <property type="protein sequence ID" value="KAB1218542.1"/>
    <property type="molecule type" value="Genomic_DNA"/>
</dbReference>
<reference evidence="1 2" key="1">
    <citation type="journal article" date="2019" name="Plant Biotechnol. J.">
        <title>The red bayberry genome and genetic basis of sex determination.</title>
        <authorList>
            <person name="Jia H.M."/>
            <person name="Jia H.J."/>
            <person name="Cai Q.L."/>
            <person name="Wang Y."/>
            <person name="Zhao H.B."/>
            <person name="Yang W.F."/>
            <person name="Wang G.Y."/>
            <person name="Li Y.H."/>
            <person name="Zhan D.L."/>
            <person name="Shen Y.T."/>
            <person name="Niu Q.F."/>
            <person name="Chang L."/>
            <person name="Qiu J."/>
            <person name="Zhao L."/>
            <person name="Xie H.B."/>
            <person name="Fu W.Y."/>
            <person name="Jin J."/>
            <person name="Li X.W."/>
            <person name="Jiao Y."/>
            <person name="Zhou C.C."/>
            <person name="Tu T."/>
            <person name="Chai C.Y."/>
            <person name="Gao J.L."/>
            <person name="Fan L.J."/>
            <person name="van de Weg E."/>
            <person name="Wang J.Y."/>
            <person name="Gao Z.S."/>
        </authorList>
    </citation>
    <scope>NUCLEOTIDE SEQUENCE [LARGE SCALE GENOMIC DNA]</scope>
    <source>
        <tissue evidence="1">Leaves</tissue>
    </source>
</reference>
<protein>
    <submittedName>
        <fullName evidence="1">Uncharacterized protein</fullName>
    </submittedName>
</protein>
<accession>A0A6A1W001</accession>
<sequence length="83" mass="9483">MSSKNPARACSRALRKCLWLLIENENFHFPLGTQTSGNIRRTQSMCPPLGKAARKSKKKIPRIYVVRPQSDLRSLQNNFIKNA</sequence>
<proteinExistence type="predicted"/>